<organism evidence="2 3">
    <name type="scientific">Candidatus Buchananbacteria bacterium RIFCSPHIGHO2_02_FULL_45_11b</name>
    <dbReference type="NCBI Taxonomy" id="1797541"/>
    <lineage>
        <taxon>Bacteria</taxon>
        <taxon>Candidatus Buchananiibacteriota</taxon>
    </lineage>
</organism>
<evidence type="ECO:0000313" key="3">
    <source>
        <dbReference type="Proteomes" id="UP000178501"/>
    </source>
</evidence>
<evidence type="ECO:0000313" key="2">
    <source>
        <dbReference type="EMBL" id="OGY51073.1"/>
    </source>
</evidence>
<dbReference type="Pfam" id="PF26593">
    <property type="entry name" value="TraC-like"/>
    <property type="match status" value="1"/>
</dbReference>
<reference evidence="2 3" key="1">
    <citation type="journal article" date="2016" name="Nat. Commun.">
        <title>Thousands of microbial genomes shed light on interconnected biogeochemical processes in an aquifer system.</title>
        <authorList>
            <person name="Anantharaman K."/>
            <person name="Brown C.T."/>
            <person name="Hug L.A."/>
            <person name="Sharon I."/>
            <person name="Castelle C.J."/>
            <person name="Probst A.J."/>
            <person name="Thomas B.C."/>
            <person name="Singh A."/>
            <person name="Wilkins M.J."/>
            <person name="Karaoz U."/>
            <person name="Brodie E.L."/>
            <person name="Williams K.H."/>
            <person name="Hubbard S.S."/>
            <person name="Banfield J.F."/>
        </authorList>
    </citation>
    <scope>NUCLEOTIDE SEQUENCE [LARGE SCALE GENOMIC DNA]</scope>
</reference>
<sequence>MKSKKLAGNKIKVSTQHYLDIAEIREDCVILKDGTLRAVVLVSSINFSLKSEDEQNAIIAAYISFLNFLEYPLQIVIQSRKLDIDGYLDRLKKVEKEQTNELLRLQTAEYRQYISELVEIGDIMTKRFYVIVPYNPLSDSQQSWVKRFFGLFTAASQVKLKQAEFTKRRGELYQRVGHVLNGLGSMSLKTAVLDTQSLIELYYNTYNPDVYNKEKMVETGKLKVEE</sequence>
<dbReference type="AlphaFoldDB" id="A0A1G1YFF7"/>
<protein>
    <recommendedName>
        <fullName evidence="1">TraC-like domain-containing protein</fullName>
    </recommendedName>
</protein>
<dbReference type="Proteomes" id="UP000178501">
    <property type="component" value="Unassembled WGS sequence"/>
</dbReference>
<gene>
    <name evidence="2" type="ORF">A3J65_00745</name>
</gene>
<comment type="caution">
    <text evidence="2">The sequence shown here is derived from an EMBL/GenBank/DDBJ whole genome shotgun (WGS) entry which is preliminary data.</text>
</comment>
<accession>A0A1G1YFF7</accession>
<name>A0A1G1YFF7_9BACT</name>
<dbReference type="InterPro" id="IPR058596">
    <property type="entry name" value="TraC-like_dom"/>
</dbReference>
<proteinExistence type="predicted"/>
<feature type="domain" description="TraC-like" evidence="1">
    <location>
        <begin position="29"/>
        <end position="202"/>
    </location>
</feature>
<dbReference type="EMBL" id="MHIK01000038">
    <property type="protein sequence ID" value="OGY51073.1"/>
    <property type="molecule type" value="Genomic_DNA"/>
</dbReference>
<evidence type="ECO:0000259" key="1">
    <source>
        <dbReference type="Pfam" id="PF26593"/>
    </source>
</evidence>